<dbReference type="EMBL" id="SJPW01000005">
    <property type="protein sequence ID" value="TWU50682.1"/>
    <property type="molecule type" value="Genomic_DNA"/>
</dbReference>
<comment type="caution">
    <text evidence="2">The sequence shown here is derived from an EMBL/GenBank/DDBJ whole genome shotgun (WGS) entry which is preliminary data.</text>
</comment>
<sequence>MDGSAWWTNVVDDFVIRVETPVEDDANSATADFGRQFGWNNPRGTPNRFGDADEFGASYRKQTIVPNQIVSNGELFVSGSNAQHAVINNVPNERTTVVVK</sequence>
<keyword evidence="3" id="KW-1185">Reference proteome</keyword>
<dbReference type="Proteomes" id="UP000318288">
    <property type="component" value="Unassembled WGS sequence"/>
</dbReference>
<evidence type="ECO:0000313" key="3">
    <source>
        <dbReference type="Proteomes" id="UP000318288"/>
    </source>
</evidence>
<organism evidence="2 3">
    <name type="scientific">Rubripirellula tenax</name>
    <dbReference type="NCBI Taxonomy" id="2528015"/>
    <lineage>
        <taxon>Bacteria</taxon>
        <taxon>Pseudomonadati</taxon>
        <taxon>Planctomycetota</taxon>
        <taxon>Planctomycetia</taxon>
        <taxon>Pirellulales</taxon>
        <taxon>Pirellulaceae</taxon>
        <taxon>Rubripirellula</taxon>
    </lineage>
</organism>
<protein>
    <submittedName>
        <fullName evidence="2">Uncharacterized protein</fullName>
    </submittedName>
</protein>
<evidence type="ECO:0000313" key="2">
    <source>
        <dbReference type="EMBL" id="TWU50682.1"/>
    </source>
</evidence>
<dbReference type="AlphaFoldDB" id="A0A5C6ENQ5"/>
<gene>
    <name evidence="2" type="ORF">Poly51_39750</name>
</gene>
<evidence type="ECO:0000256" key="1">
    <source>
        <dbReference type="SAM" id="MobiDB-lite"/>
    </source>
</evidence>
<feature type="region of interest" description="Disordered" evidence="1">
    <location>
        <begin position="27"/>
        <end position="46"/>
    </location>
</feature>
<reference evidence="2 3" key="1">
    <citation type="submission" date="2019-02" db="EMBL/GenBank/DDBJ databases">
        <title>Deep-cultivation of Planctomycetes and their phenomic and genomic characterization uncovers novel biology.</title>
        <authorList>
            <person name="Wiegand S."/>
            <person name="Jogler M."/>
            <person name="Boedeker C."/>
            <person name="Pinto D."/>
            <person name="Vollmers J."/>
            <person name="Rivas-Marin E."/>
            <person name="Kohn T."/>
            <person name="Peeters S.H."/>
            <person name="Heuer A."/>
            <person name="Rast P."/>
            <person name="Oberbeckmann S."/>
            <person name="Bunk B."/>
            <person name="Jeske O."/>
            <person name="Meyerdierks A."/>
            <person name="Storesund J.E."/>
            <person name="Kallscheuer N."/>
            <person name="Luecker S."/>
            <person name="Lage O.M."/>
            <person name="Pohl T."/>
            <person name="Merkel B.J."/>
            <person name="Hornburger P."/>
            <person name="Mueller R.-W."/>
            <person name="Bruemmer F."/>
            <person name="Labrenz M."/>
            <person name="Spormann A.M."/>
            <person name="Op Den Camp H."/>
            <person name="Overmann J."/>
            <person name="Amann R."/>
            <person name="Jetten M.S.M."/>
            <person name="Mascher T."/>
            <person name="Medema M.H."/>
            <person name="Devos D.P."/>
            <person name="Kaster A.-K."/>
            <person name="Ovreas L."/>
            <person name="Rohde M."/>
            <person name="Galperin M.Y."/>
            <person name="Jogler C."/>
        </authorList>
    </citation>
    <scope>NUCLEOTIDE SEQUENCE [LARGE SCALE GENOMIC DNA]</scope>
    <source>
        <strain evidence="2 3">Poly51</strain>
    </source>
</reference>
<name>A0A5C6ENQ5_9BACT</name>
<accession>A0A5C6ENQ5</accession>
<proteinExistence type="predicted"/>